<evidence type="ECO:0000256" key="7">
    <source>
        <dbReference type="RuleBase" id="RU365065"/>
    </source>
</evidence>
<keyword evidence="4 7" id="KW-0812">Transmembrane</keyword>
<evidence type="ECO:0000256" key="5">
    <source>
        <dbReference type="ARBA" id="ARBA00022989"/>
    </source>
</evidence>
<evidence type="ECO:0000256" key="2">
    <source>
        <dbReference type="ARBA" id="ARBA00006279"/>
    </source>
</evidence>
<comment type="similarity">
    <text evidence="2 7">Belongs to the ferroportin (FP) (TC 2.A.100) family. SLC40A subfamily.</text>
</comment>
<sequence>MMDDFDTHHNQLRSVTRILIIGSVFDRFTTVIFEFFLVVFLSSAYPDSLLLVSVYGLTNGLLLFFSGGPAGRFVDAGIANNRRLQSTLQLLTGQYLCMLACCVMCFVYLILKSNLLLLMIILLSGFVSLSRAASAISIENDWIVVISGSNIDYLSALNVKLRRVNLVARMIAPAVAGYFLGNQLKMNDVFIAMGGLAVISFLIKYKCLKRICSIAPVLVMQRGDDDISEIGDQIQIQDKNEEQKHCTSCSMIGGYVIYFQQKISMGGLGFALLYLNVMSSGSIMTSYLIWRGLEMSHLGIVRGASEVFGLVGTIAFACSSDRFTLRTITVVSTGFMVLCLSVSVCGTFFVPDDNRISLWMLILGVVLSRVGLWANDLSIFQLTQRTVDEHVRGVVGGSQYSINSFFDLLHFSLGIFFSDPSHFYVLCLIGYSAVITAFLLMLRGVYFSPAFRNMEE</sequence>
<feature type="transmembrane region" description="Helical" evidence="7">
    <location>
        <begin position="268"/>
        <end position="290"/>
    </location>
</feature>
<dbReference type="GO" id="GO:0005381">
    <property type="term" value="F:iron ion transmembrane transporter activity"/>
    <property type="evidence" value="ECO:0007669"/>
    <property type="project" value="UniProtKB-UniRule"/>
</dbReference>
<evidence type="ECO:0000256" key="4">
    <source>
        <dbReference type="ARBA" id="ARBA00022692"/>
    </source>
</evidence>
<evidence type="ECO:0000256" key="3">
    <source>
        <dbReference type="ARBA" id="ARBA00022448"/>
    </source>
</evidence>
<dbReference type="PANTHER" id="PTHR11660">
    <property type="entry name" value="SOLUTE CARRIER FAMILY 40 MEMBER"/>
    <property type="match status" value="1"/>
</dbReference>
<keyword evidence="3 7" id="KW-0813">Transport</keyword>
<feature type="transmembrane region" description="Helical" evidence="7">
    <location>
        <begin position="18"/>
        <end position="42"/>
    </location>
</feature>
<dbReference type="GO" id="GO:0016020">
    <property type="term" value="C:membrane"/>
    <property type="evidence" value="ECO:0007669"/>
    <property type="project" value="UniProtKB-SubCell"/>
</dbReference>
<comment type="caution">
    <text evidence="7">Lacks conserved residue(s) required for the propagation of feature annotation.</text>
</comment>
<dbReference type="InterPro" id="IPR036259">
    <property type="entry name" value="MFS_trans_sf"/>
</dbReference>
<accession>A0A7S2KIR8</accession>
<protein>
    <recommendedName>
        <fullName evidence="7">Solute carrier family 40 member</fullName>
    </recommendedName>
</protein>
<feature type="transmembrane region" description="Helical" evidence="7">
    <location>
        <begin position="423"/>
        <end position="442"/>
    </location>
</feature>
<dbReference type="InterPro" id="IPR009716">
    <property type="entry name" value="Ferroportin-1"/>
</dbReference>
<proteinExistence type="inferred from homology"/>
<feature type="transmembrane region" description="Helical" evidence="7">
    <location>
        <begin position="356"/>
        <end position="379"/>
    </location>
</feature>
<keyword evidence="7" id="KW-0406">Ion transport</keyword>
<name>A0A7S2KIR8_9STRA</name>
<feature type="transmembrane region" description="Helical" evidence="7">
    <location>
        <begin position="115"/>
        <end position="133"/>
    </location>
</feature>
<keyword evidence="5 7" id="KW-1133">Transmembrane helix</keyword>
<dbReference type="SUPFAM" id="SSF103473">
    <property type="entry name" value="MFS general substrate transporter"/>
    <property type="match status" value="1"/>
</dbReference>
<evidence type="ECO:0000256" key="1">
    <source>
        <dbReference type="ARBA" id="ARBA00004141"/>
    </source>
</evidence>
<reference evidence="8" key="1">
    <citation type="submission" date="2021-01" db="EMBL/GenBank/DDBJ databases">
        <authorList>
            <person name="Corre E."/>
            <person name="Pelletier E."/>
            <person name="Niang G."/>
            <person name="Scheremetjew M."/>
            <person name="Finn R."/>
            <person name="Kale V."/>
            <person name="Holt S."/>
            <person name="Cochrane G."/>
            <person name="Meng A."/>
            <person name="Brown T."/>
            <person name="Cohen L."/>
        </authorList>
    </citation>
    <scope>NUCLEOTIDE SEQUENCE</scope>
    <source>
        <strain evidence="8">SM1012Den-03</strain>
    </source>
</reference>
<feature type="transmembrane region" description="Helical" evidence="7">
    <location>
        <begin position="186"/>
        <end position="203"/>
    </location>
</feature>
<evidence type="ECO:0000256" key="6">
    <source>
        <dbReference type="ARBA" id="ARBA00023136"/>
    </source>
</evidence>
<keyword evidence="6 7" id="KW-0472">Membrane</keyword>
<gene>
    <name evidence="8" type="ORF">SMAR0320_LOCUS2711</name>
</gene>
<comment type="function">
    <text evidence="7">May be involved in iron transport and iron homeostasis.</text>
</comment>
<feature type="transmembrane region" description="Helical" evidence="7">
    <location>
        <begin position="48"/>
        <end position="67"/>
    </location>
</feature>
<dbReference type="EMBL" id="HBGZ01003978">
    <property type="protein sequence ID" value="CAD9578046.1"/>
    <property type="molecule type" value="Transcribed_RNA"/>
</dbReference>
<organism evidence="8">
    <name type="scientific">Skeletonema marinoi</name>
    <dbReference type="NCBI Taxonomy" id="267567"/>
    <lineage>
        <taxon>Eukaryota</taxon>
        <taxon>Sar</taxon>
        <taxon>Stramenopiles</taxon>
        <taxon>Ochrophyta</taxon>
        <taxon>Bacillariophyta</taxon>
        <taxon>Coscinodiscophyceae</taxon>
        <taxon>Thalassiosirophycidae</taxon>
        <taxon>Thalassiosirales</taxon>
        <taxon>Skeletonemataceae</taxon>
        <taxon>Skeletonema</taxon>
        <taxon>Skeletonema marinoi-dohrnii complex</taxon>
    </lineage>
</organism>
<dbReference type="PANTHER" id="PTHR11660:SF57">
    <property type="entry name" value="SOLUTE CARRIER FAMILY 40 MEMBER"/>
    <property type="match status" value="1"/>
</dbReference>
<evidence type="ECO:0000313" key="8">
    <source>
        <dbReference type="EMBL" id="CAD9578046.1"/>
    </source>
</evidence>
<dbReference type="AlphaFoldDB" id="A0A7S2KIR8"/>
<comment type="subcellular location">
    <subcellularLocation>
        <location evidence="1 7">Membrane</location>
        <topology evidence="1 7">Multi-pass membrane protein</topology>
    </subcellularLocation>
</comment>
<dbReference type="Pfam" id="PF06963">
    <property type="entry name" value="FPN1"/>
    <property type="match status" value="1"/>
</dbReference>
<feature type="transmembrane region" description="Helical" evidence="7">
    <location>
        <begin position="88"/>
        <end position="109"/>
    </location>
</feature>
<feature type="transmembrane region" description="Helical" evidence="7">
    <location>
        <begin position="330"/>
        <end position="350"/>
    </location>
</feature>